<dbReference type="SUPFAM" id="SSF52540">
    <property type="entry name" value="P-loop containing nucleoside triphosphate hydrolases"/>
    <property type="match status" value="1"/>
</dbReference>
<dbReference type="GO" id="GO:0005525">
    <property type="term" value="F:GTP binding"/>
    <property type="evidence" value="ECO:0007669"/>
    <property type="project" value="InterPro"/>
</dbReference>
<dbReference type="CDD" id="cd00154">
    <property type="entry name" value="Rab"/>
    <property type="match status" value="1"/>
</dbReference>
<dbReference type="Gene3D" id="3.40.50.300">
    <property type="entry name" value="P-loop containing nucleotide triphosphate hydrolases"/>
    <property type="match status" value="1"/>
</dbReference>
<comment type="caution">
    <text evidence="2">The sequence shown here is derived from an EMBL/GenBank/DDBJ whole genome shotgun (WGS) entry which is preliminary data.</text>
</comment>
<dbReference type="PANTHER" id="PTHR47978">
    <property type="match status" value="1"/>
</dbReference>
<keyword evidence="1" id="KW-0547">Nucleotide-binding</keyword>
<dbReference type="PROSITE" id="PS51421">
    <property type="entry name" value="RAS"/>
    <property type="match status" value="1"/>
</dbReference>
<evidence type="ECO:0000256" key="1">
    <source>
        <dbReference type="ARBA" id="ARBA00022741"/>
    </source>
</evidence>
<dbReference type="EMBL" id="LAZR01001331">
    <property type="protein sequence ID" value="KKN46430.1"/>
    <property type="molecule type" value="Genomic_DNA"/>
</dbReference>
<dbReference type="PROSITE" id="PS51419">
    <property type="entry name" value="RAB"/>
    <property type="match status" value="1"/>
</dbReference>
<gene>
    <name evidence="2" type="ORF">LCGC14_0673070</name>
</gene>
<organism evidence="2">
    <name type="scientific">marine sediment metagenome</name>
    <dbReference type="NCBI Taxonomy" id="412755"/>
    <lineage>
        <taxon>unclassified sequences</taxon>
        <taxon>metagenomes</taxon>
        <taxon>ecological metagenomes</taxon>
    </lineage>
</organism>
<dbReference type="InterPro" id="IPR001806">
    <property type="entry name" value="Small_GTPase"/>
</dbReference>
<dbReference type="InterPro" id="IPR005225">
    <property type="entry name" value="Small_GTP-bd"/>
</dbReference>
<dbReference type="AlphaFoldDB" id="A0A0F9QQH6"/>
<dbReference type="PRINTS" id="PR00449">
    <property type="entry name" value="RASTRNSFRMNG"/>
</dbReference>
<accession>A0A0F9QQH6</accession>
<dbReference type="GO" id="GO:0003924">
    <property type="term" value="F:GTPase activity"/>
    <property type="evidence" value="ECO:0007669"/>
    <property type="project" value="InterPro"/>
</dbReference>
<proteinExistence type="predicted"/>
<protein>
    <recommendedName>
        <fullName evidence="3">GTP-binding protein</fullName>
    </recommendedName>
</protein>
<dbReference type="InterPro" id="IPR027417">
    <property type="entry name" value="P-loop_NTPase"/>
</dbReference>
<dbReference type="SMART" id="SM00173">
    <property type="entry name" value="RAS"/>
    <property type="match status" value="1"/>
</dbReference>
<evidence type="ECO:0000313" key="2">
    <source>
        <dbReference type="EMBL" id="KKN46430.1"/>
    </source>
</evidence>
<dbReference type="NCBIfam" id="TIGR00231">
    <property type="entry name" value="small_GTP"/>
    <property type="match status" value="1"/>
</dbReference>
<dbReference type="SMART" id="SM00175">
    <property type="entry name" value="RAB"/>
    <property type="match status" value="1"/>
</dbReference>
<sequence length="174" mass="19571">MGLNYVVKTVLLGEAGVGKTSLVYRFIENKFRENYKSTLGVNLLKKDLEVEGYGGVSSQIWDLGGQESFRSLRKLYLEGANGGLIIFDLTDKKSFDKLNDWLESFRIARGEQPLLLIGNKSDLENQAKITEKEASKYAKNNNMDLILTSAKTGQNVEEAFIKLNKRILDKISKT</sequence>
<dbReference type="SMART" id="SM00174">
    <property type="entry name" value="RHO"/>
    <property type="match status" value="1"/>
</dbReference>
<name>A0A0F9QQH6_9ZZZZ</name>
<dbReference type="FunFam" id="3.40.50.300:FF:001329">
    <property type="entry name" value="Small GTP-binding protein, putative"/>
    <property type="match status" value="1"/>
</dbReference>
<dbReference type="Pfam" id="PF00071">
    <property type="entry name" value="Ras"/>
    <property type="match status" value="1"/>
</dbReference>
<evidence type="ECO:0008006" key="3">
    <source>
        <dbReference type="Google" id="ProtNLM"/>
    </source>
</evidence>
<reference evidence="2" key="1">
    <citation type="journal article" date="2015" name="Nature">
        <title>Complex archaea that bridge the gap between prokaryotes and eukaryotes.</title>
        <authorList>
            <person name="Spang A."/>
            <person name="Saw J.H."/>
            <person name="Jorgensen S.L."/>
            <person name="Zaremba-Niedzwiedzka K."/>
            <person name="Martijn J."/>
            <person name="Lind A.E."/>
            <person name="van Eijk R."/>
            <person name="Schleper C."/>
            <person name="Guy L."/>
            <person name="Ettema T.J."/>
        </authorList>
    </citation>
    <scope>NUCLEOTIDE SEQUENCE</scope>
</reference>